<dbReference type="Proteomes" id="UP000429607">
    <property type="component" value="Unassembled WGS sequence"/>
</dbReference>
<accession>A0A6A3JGZ7</accession>
<evidence type="ECO:0000313" key="5">
    <source>
        <dbReference type="Proteomes" id="UP000434957"/>
    </source>
</evidence>
<gene>
    <name evidence="2" type="ORF">PR001_g16215</name>
    <name evidence="1" type="ORF">PR002_g19947</name>
    <name evidence="3" type="ORF">PR003_g16896</name>
</gene>
<dbReference type="OrthoDB" id="1862401at2759"/>
<dbReference type="EMBL" id="QXFV01001267">
    <property type="protein sequence ID" value="KAE9010273.1"/>
    <property type="molecule type" value="Genomic_DNA"/>
</dbReference>
<protein>
    <submittedName>
        <fullName evidence="1">Uncharacterized protein</fullName>
    </submittedName>
</protein>
<organism evidence="1 6">
    <name type="scientific">Phytophthora rubi</name>
    <dbReference type="NCBI Taxonomy" id="129364"/>
    <lineage>
        <taxon>Eukaryota</taxon>
        <taxon>Sar</taxon>
        <taxon>Stramenopiles</taxon>
        <taxon>Oomycota</taxon>
        <taxon>Peronosporomycetes</taxon>
        <taxon>Peronosporales</taxon>
        <taxon>Peronosporaceae</taxon>
        <taxon>Phytophthora</taxon>
    </lineage>
</organism>
<evidence type="ECO:0000313" key="1">
    <source>
        <dbReference type="EMBL" id="KAE8994389.1"/>
    </source>
</evidence>
<comment type="caution">
    <text evidence="1">The sequence shown here is derived from an EMBL/GenBank/DDBJ whole genome shotgun (WGS) entry which is preliminary data.</text>
</comment>
<dbReference type="AlphaFoldDB" id="A0A6A3JGZ7"/>
<evidence type="ECO:0000313" key="4">
    <source>
        <dbReference type="Proteomes" id="UP000429607"/>
    </source>
</evidence>
<dbReference type="EMBL" id="QXFT01001261">
    <property type="protein sequence ID" value="KAE9323785.1"/>
    <property type="molecule type" value="Genomic_DNA"/>
</dbReference>
<proteinExistence type="predicted"/>
<sequence length="37" mass="3934">MAANVTVLAELTLRCSDATLVQKLESPVLLGPLDHIT</sequence>
<evidence type="ECO:0000313" key="6">
    <source>
        <dbReference type="Proteomes" id="UP000435112"/>
    </source>
</evidence>
<dbReference type="Proteomes" id="UP000435112">
    <property type="component" value="Unassembled WGS sequence"/>
</dbReference>
<evidence type="ECO:0000313" key="2">
    <source>
        <dbReference type="EMBL" id="KAE9010273.1"/>
    </source>
</evidence>
<dbReference type="EMBL" id="QXFU01001853">
    <property type="protein sequence ID" value="KAE8994389.1"/>
    <property type="molecule type" value="Genomic_DNA"/>
</dbReference>
<keyword evidence="5" id="KW-1185">Reference proteome</keyword>
<evidence type="ECO:0000313" key="3">
    <source>
        <dbReference type="EMBL" id="KAE9323785.1"/>
    </source>
</evidence>
<name>A0A6A3JGZ7_9STRA</name>
<reference evidence="4 6" key="1">
    <citation type="submission" date="2018-09" db="EMBL/GenBank/DDBJ databases">
        <title>Genomic investigation of the strawberry pathogen Phytophthora fragariae indicates pathogenicity is determined by transcriptional variation in three key races.</title>
        <authorList>
            <person name="Adams T.M."/>
            <person name="Armitage A.D."/>
            <person name="Sobczyk M.K."/>
            <person name="Bates H.J."/>
            <person name="Dunwell J.M."/>
            <person name="Nellist C.F."/>
            <person name="Harrison R.J."/>
        </authorList>
    </citation>
    <scope>NUCLEOTIDE SEQUENCE [LARGE SCALE GENOMIC DNA]</scope>
    <source>
        <strain evidence="2 4">SCRP249</strain>
        <strain evidence="1 6">SCRP324</strain>
        <strain evidence="3 5">SCRP333</strain>
    </source>
</reference>
<dbReference type="Proteomes" id="UP000434957">
    <property type="component" value="Unassembled WGS sequence"/>
</dbReference>